<comment type="caution">
    <text evidence="1">The sequence shown here is derived from an EMBL/GenBank/DDBJ whole genome shotgun (WGS) entry which is preliminary data.</text>
</comment>
<proteinExistence type="predicted"/>
<dbReference type="Proteomes" id="UP001153334">
    <property type="component" value="Unassembled WGS sequence"/>
</dbReference>
<sequence>MVVTSSLLQLLVLGVASSGSSGPKPRRPVGALGCSYAPAAERGFLSEWKRSDIQPRTPPGLGCGVPNDDWWEAPANGM</sequence>
<evidence type="ECO:0000313" key="1">
    <source>
        <dbReference type="EMBL" id="KAJ8105903.1"/>
    </source>
</evidence>
<reference evidence="1" key="1">
    <citation type="submission" date="2022-11" db="EMBL/GenBank/DDBJ databases">
        <title>Genome Sequence of Nemania bipapillata.</title>
        <authorList>
            <person name="Buettner E."/>
        </authorList>
    </citation>
    <scope>NUCLEOTIDE SEQUENCE</scope>
    <source>
        <strain evidence="1">CP14</strain>
    </source>
</reference>
<protein>
    <submittedName>
        <fullName evidence="1">Uncharacterized protein</fullName>
    </submittedName>
</protein>
<accession>A0ACC2HT63</accession>
<gene>
    <name evidence="1" type="ORF">ONZ43_g7243</name>
</gene>
<organism evidence="1 2">
    <name type="scientific">Nemania bipapillata</name>
    <dbReference type="NCBI Taxonomy" id="110536"/>
    <lineage>
        <taxon>Eukaryota</taxon>
        <taxon>Fungi</taxon>
        <taxon>Dikarya</taxon>
        <taxon>Ascomycota</taxon>
        <taxon>Pezizomycotina</taxon>
        <taxon>Sordariomycetes</taxon>
        <taxon>Xylariomycetidae</taxon>
        <taxon>Xylariales</taxon>
        <taxon>Xylariaceae</taxon>
        <taxon>Nemania</taxon>
    </lineage>
</organism>
<keyword evidence="2" id="KW-1185">Reference proteome</keyword>
<dbReference type="EMBL" id="JAPESX010003029">
    <property type="protein sequence ID" value="KAJ8105903.1"/>
    <property type="molecule type" value="Genomic_DNA"/>
</dbReference>
<name>A0ACC2HT63_9PEZI</name>
<evidence type="ECO:0000313" key="2">
    <source>
        <dbReference type="Proteomes" id="UP001153334"/>
    </source>
</evidence>